<feature type="domain" description="Integrase catalytic" evidence="10">
    <location>
        <begin position="1086"/>
        <end position="1239"/>
    </location>
</feature>
<dbReference type="InterPro" id="IPR050951">
    <property type="entry name" value="Retrovirus_Pol_polyprotein"/>
</dbReference>
<dbReference type="PROSITE" id="PS50878">
    <property type="entry name" value="RT_POL"/>
    <property type="match status" value="1"/>
</dbReference>
<dbReference type="EC" id="2.7.7.49" evidence="1"/>
<dbReference type="Pfam" id="PF17921">
    <property type="entry name" value="Integrase_H2C2"/>
    <property type="match status" value="1"/>
</dbReference>
<dbReference type="Pfam" id="PF00078">
    <property type="entry name" value="RVT_1"/>
    <property type="match status" value="1"/>
</dbReference>
<evidence type="ECO:0000256" key="2">
    <source>
        <dbReference type="ARBA" id="ARBA00022679"/>
    </source>
</evidence>
<name>A0ABM1ZXM6_AEDAL</name>
<dbReference type="SMART" id="SM00343">
    <property type="entry name" value="ZnF_C2HC"/>
    <property type="match status" value="2"/>
</dbReference>
<dbReference type="InterPro" id="IPR001584">
    <property type="entry name" value="Integrase_cat-core"/>
</dbReference>
<dbReference type="EnsemblMetazoa" id="AALFPA23_022582.R33508">
    <property type="protein sequence ID" value="AALFPA23_022582.P33508"/>
    <property type="gene ID" value="AALFPA23_022582"/>
</dbReference>
<organism evidence="11 12">
    <name type="scientific">Aedes albopictus</name>
    <name type="common">Asian tiger mosquito</name>
    <name type="synonym">Stegomyia albopicta</name>
    <dbReference type="NCBI Taxonomy" id="7160"/>
    <lineage>
        <taxon>Eukaryota</taxon>
        <taxon>Metazoa</taxon>
        <taxon>Ecdysozoa</taxon>
        <taxon>Arthropoda</taxon>
        <taxon>Hexapoda</taxon>
        <taxon>Insecta</taxon>
        <taxon>Pterygota</taxon>
        <taxon>Neoptera</taxon>
        <taxon>Endopterygota</taxon>
        <taxon>Diptera</taxon>
        <taxon>Nematocera</taxon>
        <taxon>Culicoidea</taxon>
        <taxon>Culicidae</taxon>
        <taxon>Culicinae</taxon>
        <taxon>Aedini</taxon>
        <taxon>Aedes</taxon>
        <taxon>Stegomyia</taxon>
    </lineage>
</organism>
<feature type="compositionally biased region" description="Basic and acidic residues" evidence="8">
    <location>
        <begin position="349"/>
        <end position="358"/>
    </location>
</feature>
<dbReference type="CDD" id="cd00303">
    <property type="entry name" value="retropepsin_like"/>
    <property type="match status" value="1"/>
</dbReference>
<keyword evidence="12" id="KW-1185">Reference proteome</keyword>
<dbReference type="InterPro" id="IPR041373">
    <property type="entry name" value="RT_RNaseH"/>
</dbReference>
<dbReference type="SUPFAM" id="SSF56672">
    <property type="entry name" value="DNA/RNA polymerases"/>
    <property type="match status" value="1"/>
</dbReference>
<dbReference type="InterPro" id="IPR043502">
    <property type="entry name" value="DNA/RNA_pol_sf"/>
</dbReference>
<evidence type="ECO:0000256" key="6">
    <source>
        <dbReference type="ARBA" id="ARBA00022801"/>
    </source>
</evidence>
<keyword evidence="5" id="KW-0255">Endonuclease</keyword>
<reference evidence="12" key="1">
    <citation type="journal article" date="2015" name="Proc. Natl. Acad. Sci. U.S.A.">
        <title>Genome sequence of the Asian Tiger mosquito, Aedes albopictus, reveals insights into its biology, genetics, and evolution.</title>
        <authorList>
            <person name="Chen X.G."/>
            <person name="Jiang X."/>
            <person name="Gu J."/>
            <person name="Xu M."/>
            <person name="Wu Y."/>
            <person name="Deng Y."/>
            <person name="Zhang C."/>
            <person name="Bonizzoni M."/>
            <person name="Dermauw W."/>
            <person name="Vontas J."/>
            <person name="Armbruster P."/>
            <person name="Huang X."/>
            <person name="Yang Y."/>
            <person name="Zhang H."/>
            <person name="He W."/>
            <person name="Peng H."/>
            <person name="Liu Y."/>
            <person name="Wu K."/>
            <person name="Chen J."/>
            <person name="Lirakis M."/>
            <person name="Topalis P."/>
            <person name="Van Leeuwen T."/>
            <person name="Hall A.B."/>
            <person name="Jiang X."/>
            <person name="Thorpe C."/>
            <person name="Mueller R.L."/>
            <person name="Sun C."/>
            <person name="Waterhouse R.M."/>
            <person name="Yan G."/>
            <person name="Tu Z.J."/>
            <person name="Fang X."/>
            <person name="James A.A."/>
        </authorList>
    </citation>
    <scope>NUCLEOTIDE SEQUENCE [LARGE SCALE GENOMIC DNA]</scope>
    <source>
        <strain evidence="12">Foshan</strain>
    </source>
</reference>
<dbReference type="PROSITE" id="PS50994">
    <property type="entry name" value="INTEGRASE"/>
    <property type="match status" value="1"/>
</dbReference>
<evidence type="ECO:0000313" key="11">
    <source>
        <dbReference type="EnsemblMetazoa" id="AALFPA23_022582.P33508"/>
    </source>
</evidence>
<dbReference type="Gene3D" id="4.10.60.10">
    <property type="entry name" value="Zinc finger, CCHC-type"/>
    <property type="match status" value="1"/>
</dbReference>
<keyword evidence="4" id="KW-0540">Nuclease</keyword>
<dbReference type="InterPro" id="IPR043128">
    <property type="entry name" value="Rev_trsase/Diguanyl_cyclase"/>
</dbReference>
<evidence type="ECO:0000256" key="1">
    <source>
        <dbReference type="ARBA" id="ARBA00012493"/>
    </source>
</evidence>
<feature type="domain" description="Reverse transcriptase" evidence="9">
    <location>
        <begin position="545"/>
        <end position="723"/>
    </location>
</feature>
<dbReference type="InterPro" id="IPR012337">
    <property type="entry name" value="RNaseH-like_sf"/>
</dbReference>
<dbReference type="PANTHER" id="PTHR37984">
    <property type="entry name" value="PROTEIN CBG26694"/>
    <property type="match status" value="1"/>
</dbReference>
<dbReference type="PANTHER" id="PTHR37984:SF11">
    <property type="entry name" value="INTEGRASE CATALYTIC DOMAIN-CONTAINING PROTEIN"/>
    <property type="match status" value="1"/>
</dbReference>
<evidence type="ECO:0000256" key="3">
    <source>
        <dbReference type="ARBA" id="ARBA00022695"/>
    </source>
</evidence>
<evidence type="ECO:0000313" key="12">
    <source>
        <dbReference type="Proteomes" id="UP000069940"/>
    </source>
</evidence>
<evidence type="ECO:0000256" key="5">
    <source>
        <dbReference type="ARBA" id="ARBA00022759"/>
    </source>
</evidence>
<feature type="region of interest" description="Disordered" evidence="8">
    <location>
        <begin position="1355"/>
        <end position="1375"/>
    </location>
</feature>
<dbReference type="SUPFAM" id="SSF57756">
    <property type="entry name" value="Retrovirus zinc finger-like domains"/>
    <property type="match status" value="1"/>
</dbReference>
<evidence type="ECO:0000256" key="4">
    <source>
        <dbReference type="ARBA" id="ARBA00022722"/>
    </source>
</evidence>
<dbReference type="Pfam" id="PF00665">
    <property type="entry name" value="rve"/>
    <property type="match status" value="1"/>
</dbReference>
<dbReference type="InterPro" id="IPR036397">
    <property type="entry name" value="RNaseH_sf"/>
</dbReference>
<keyword evidence="3" id="KW-0548">Nucleotidyltransferase</keyword>
<dbReference type="InterPro" id="IPR000477">
    <property type="entry name" value="RT_dom"/>
</dbReference>
<keyword evidence="2" id="KW-0808">Transferase</keyword>
<dbReference type="InterPro" id="IPR036875">
    <property type="entry name" value="Znf_CCHC_sf"/>
</dbReference>
<dbReference type="Gene3D" id="3.30.420.10">
    <property type="entry name" value="Ribonuclease H-like superfamily/Ribonuclease H"/>
    <property type="match status" value="1"/>
</dbReference>
<dbReference type="SUPFAM" id="SSF53098">
    <property type="entry name" value="Ribonuclease H-like"/>
    <property type="match status" value="1"/>
</dbReference>
<dbReference type="CDD" id="cd01647">
    <property type="entry name" value="RT_LTR"/>
    <property type="match status" value="1"/>
</dbReference>
<feature type="region of interest" description="Disordered" evidence="8">
    <location>
        <begin position="347"/>
        <end position="368"/>
    </location>
</feature>
<sequence length="1384" mass="157484">MDGSRFSLQKLNNANYSSWRFKVELLLVREELWRYVTPGEKPTTESDAVWSTGDVKARATIGLLLIEDNQHPLIRSSTTAKEAWTALQNHHQQDTSSIATRWRKWKRSLELFLEVNSVALASRKKSYLLHYAGPAVQDIFYELEGHDAPPPAGSDVYREAIRLLDNYFAPMASIPYDRFVFRSIRQKEDETVDQFVSRLREQGRLCDYGAALDMRITEQIFDHCISEELREVILKKKLMTVNEIVEEARMIETVHRNKELMAMEKDEAKESAAKASTEDHTINRIKANKKKAVCFRCGLAGHFANDKACPARNKICDRCSLAGHFKKMCKTKHDPPKHKKRDKVLMVSETERRGREDITSGDDTASESGSDVCHIYATNCKQGFVTCYAGGVKLDWVVDSGAHVNVISRKTWNDLKQKGCLYVTERKPRNALRVYGDGELGVHKVIRTDIATQSSKVSHLIYVVDQQKGVNLLSKQTSIDLGILEIRGEVFNVEQRAKPTVGKLKGVQVEVKINKNVTPVQQPCRRLPIPLQKPVEDKLEELLQQDIIEPAPLKITWASPLVVTPKNGGRNVRLCVDMRQANKAIIPDRHPLPTFEEIMPHLDGCRFFSKIDLVQAFHQLELSPASREITTFVTPNAYYRYKRLMFGMNCAAEVFQREIERVLHGLPGTKVFIDDALVYASTKKEHDKRVAAVLRRLSEYGLTVNDEKCEYGKESVDFMGHTLSSKGILPTDDKVSAVQAFRQPQDAKEMRSFLGLVNYLGKFVPNLSSISAPLREMTVKGVKFVWTEERKEAFQKVKTALSNPNYLGYYSPSNPTTLITDASDCGLDAVLMQTVNGQPRVISYASKTLSPTEKKYPTLDKEALAIVWATERFQMYLRGLHFVILTDHKPLVNIFCDSSIPNQRQERWALRMQSYRYTIRHVPGELNIADPFSRLSEVANARTFDKEAERVLCSIVEVNKPSAVTFDEIARCSQEDVETQQVKRALHDGNWIETIKTYAPFKSELCFANEVLLRKSKLVVPRQLRSTVLALAHTGHPGQEKMKRRLRAAVWWPGIDGDVQKSCKECFDCQLVAPFDKPEPLRIRELPSAPWVHLAGDFLGPLPNGYYLFVLIDLYSRYMIVEPMNQTTSNDVIRTLKEIFTRMGLPQVITLDNAKNFSSQLLKDFCVDRGIKLTHTTPYWPSANGEAERQNQSLLKVLRISQNKGTDWKEALQEYMYMYSITPHSTTGVAPANLMFGRRFRDLIPHVQDCTLDDGELRDKDWVAKYQAKENRDKRVGARESPVDVGDQVLMKNLLPQNKLSSKFLPTPATVVDRIGNSVTLKTSEGQVYKRNTSHVRPFIQQSNVEAHVPEPAELEVSSGTANMTGERPQRERRLPKRFDDYLV</sequence>
<dbReference type="Proteomes" id="UP000069940">
    <property type="component" value="Unassembled WGS sequence"/>
</dbReference>
<dbReference type="Gene3D" id="1.10.340.70">
    <property type="match status" value="1"/>
</dbReference>
<accession>A0ABM1ZXM6</accession>
<evidence type="ECO:0000259" key="9">
    <source>
        <dbReference type="PROSITE" id="PS50878"/>
    </source>
</evidence>
<dbReference type="Gene3D" id="3.30.70.270">
    <property type="match status" value="2"/>
</dbReference>
<keyword evidence="6" id="KW-0378">Hydrolase</keyword>
<reference evidence="11" key="2">
    <citation type="submission" date="2025-05" db="UniProtKB">
        <authorList>
            <consortium name="EnsemblMetazoa"/>
        </authorList>
    </citation>
    <scope>IDENTIFICATION</scope>
    <source>
        <strain evidence="11">Foshan</strain>
    </source>
</reference>
<dbReference type="Pfam" id="PF17917">
    <property type="entry name" value="RT_RNaseH"/>
    <property type="match status" value="1"/>
</dbReference>
<proteinExistence type="predicted"/>
<dbReference type="InterPro" id="IPR001878">
    <property type="entry name" value="Znf_CCHC"/>
</dbReference>
<evidence type="ECO:0000259" key="10">
    <source>
        <dbReference type="PROSITE" id="PS50994"/>
    </source>
</evidence>
<dbReference type="InterPro" id="IPR041588">
    <property type="entry name" value="Integrase_H2C2"/>
</dbReference>
<dbReference type="GeneID" id="134288881"/>
<evidence type="ECO:0000256" key="8">
    <source>
        <dbReference type="SAM" id="MobiDB-lite"/>
    </source>
</evidence>
<dbReference type="Gene3D" id="3.10.10.10">
    <property type="entry name" value="HIV Type 1 Reverse Transcriptase, subunit A, domain 1"/>
    <property type="match status" value="1"/>
</dbReference>
<dbReference type="Pfam" id="PF14223">
    <property type="entry name" value="Retrotran_gag_2"/>
    <property type="match status" value="1"/>
</dbReference>
<keyword evidence="7" id="KW-0695">RNA-directed DNA polymerase</keyword>
<dbReference type="RefSeq" id="XP_062710786.1">
    <property type="nucleotide sequence ID" value="XM_062854802.1"/>
</dbReference>
<dbReference type="CDD" id="cd09274">
    <property type="entry name" value="RNase_HI_RT_Ty3"/>
    <property type="match status" value="1"/>
</dbReference>
<evidence type="ECO:0000256" key="7">
    <source>
        <dbReference type="ARBA" id="ARBA00022918"/>
    </source>
</evidence>
<protein>
    <recommendedName>
        <fullName evidence="1">RNA-directed DNA polymerase</fullName>
        <ecNumber evidence="1">2.7.7.49</ecNumber>
    </recommendedName>
</protein>